<organism evidence="2 3">
    <name type="scientific">Maritimibacter alkaliphilus HTCC2654</name>
    <dbReference type="NCBI Taxonomy" id="314271"/>
    <lineage>
        <taxon>Bacteria</taxon>
        <taxon>Pseudomonadati</taxon>
        <taxon>Pseudomonadota</taxon>
        <taxon>Alphaproteobacteria</taxon>
        <taxon>Rhodobacterales</taxon>
        <taxon>Roseobacteraceae</taxon>
        <taxon>Maritimibacter</taxon>
    </lineage>
</organism>
<dbReference type="eggNOG" id="ENOG5032ZZ8">
    <property type="taxonomic scope" value="Bacteria"/>
</dbReference>
<evidence type="ECO:0000313" key="3">
    <source>
        <dbReference type="Proteomes" id="UP000002931"/>
    </source>
</evidence>
<gene>
    <name evidence="2" type="ORF">RB2654_06709</name>
</gene>
<feature type="transmembrane region" description="Helical" evidence="1">
    <location>
        <begin position="43"/>
        <end position="62"/>
    </location>
</feature>
<dbReference type="AlphaFoldDB" id="A3VG04"/>
<reference evidence="2 3" key="1">
    <citation type="journal article" date="2010" name="J. Bacteriol.">
        <title>Genome sequences of Pelagibaca bermudensis HTCC2601T and Maritimibacter alkaliphilus HTCC2654T, the type strains of two marine Roseobacter genera.</title>
        <authorList>
            <person name="Thrash J.C."/>
            <person name="Cho J.C."/>
            <person name="Ferriera S."/>
            <person name="Johnson J."/>
            <person name="Vergin K.L."/>
            <person name="Giovannoni S.J."/>
        </authorList>
    </citation>
    <scope>NUCLEOTIDE SEQUENCE [LARGE SCALE GENOMIC DNA]</scope>
    <source>
        <strain evidence="2 3">HTCC2654</strain>
    </source>
</reference>
<keyword evidence="1" id="KW-1133">Transmembrane helix</keyword>
<keyword evidence="1" id="KW-0472">Membrane</keyword>
<proteinExistence type="predicted"/>
<dbReference type="PROSITE" id="PS51257">
    <property type="entry name" value="PROKAR_LIPOPROTEIN"/>
    <property type="match status" value="1"/>
</dbReference>
<comment type="caution">
    <text evidence="2">The sequence shown here is derived from an EMBL/GenBank/DDBJ whole genome shotgun (WGS) entry which is preliminary data.</text>
</comment>
<name>A3VG04_9RHOB</name>
<accession>A3VG04</accession>
<sequence>MGSKFVPEQFLTPLVATIIFVIACIAGYGYRRVWKAEGARWKLWVYGVIAAAALLVLAFIPLSTPG</sequence>
<protein>
    <submittedName>
        <fullName evidence="2">Uncharacterized protein</fullName>
    </submittedName>
</protein>
<feature type="transmembrane region" description="Helical" evidence="1">
    <location>
        <begin position="12"/>
        <end position="31"/>
    </location>
</feature>
<keyword evidence="1" id="KW-0812">Transmembrane</keyword>
<keyword evidence="3" id="KW-1185">Reference proteome</keyword>
<dbReference type="EMBL" id="AAMT01000007">
    <property type="protein sequence ID" value="EAQ12780.1"/>
    <property type="molecule type" value="Genomic_DNA"/>
</dbReference>
<evidence type="ECO:0000256" key="1">
    <source>
        <dbReference type="SAM" id="Phobius"/>
    </source>
</evidence>
<evidence type="ECO:0000313" key="2">
    <source>
        <dbReference type="EMBL" id="EAQ12780.1"/>
    </source>
</evidence>
<dbReference type="HOGENOM" id="CLU_209244_0_0_5"/>
<dbReference type="Proteomes" id="UP000002931">
    <property type="component" value="Unassembled WGS sequence"/>
</dbReference>